<gene>
    <name evidence="5" type="ORF">SAMN04487993_103328</name>
</gene>
<evidence type="ECO:0000256" key="1">
    <source>
        <dbReference type="ARBA" id="ARBA00023015"/>
    </source>
</evidence>
<dbReference type="InterPro" id="IPR036388">
    <property type="entry name" value="WH-like_DNA-bd_sf"/>
</dbReference>
<feature type="domain" description="HTH gntR-type" evidence="4">
    <location>
        <begin position="8"/>
        <end position="76"/>
    </location>
</feature>
<dbReference type="PANTHER" id="PTHR43537">
    <property type="entry name" value="TRANSCRIPTIONAL REGULATOR, GNTR FAMILY"/>
    <property type="match status" value="1"/>
</dbReference>
<protein>
    <submittedName>
        <fullName evidence="5">Transcriptional regulator, GntR family</fullName>
    </submittedName>
</protein>
<name>A0A1G8TWL6_9RHOB</name>
<keyword evidence="1" id="KW-0805">Transcription regulation</keyword>
<evidence type="ECO:0000313" key="5">
    <source>
        <dbReference type="EMBL" id="SDJ45882.1"/>
    </source>
</evidence>
<proteinExistence type="predicted"/>
<dbReference type="GO" id="GO:0003700">
    <property type="term" value="F:DNA-binding transcription factor activity"/>
    <property type="evidence" value="ECO:0007669"/>
    <property type="project" value="InterPro"/>
</dbReference>
<evidence type="ECO:0000256" key="3">
    <source>
        <dbReference type="ARBA" id="ARBA00023163"/>
    </source>
</evidence>
<keyword evidence="2" id="KW-0238">DNA-binding</keyword>
<dbReference type="Gene3D" id="1.10.10.10">
    <property type="entry name" value="Winged helix-like DNA-binding domain superfamily/Winged helix DNA-binding domain"/>
    <property type="match status" value="1"/>
</dbReference>
<dbReference type="PANTHER" id="PTHR43537:SF5">
    <property type="entry name" value="UXU OPERON TRANSCRIPTIONAL REGULATOR"/>
    <property type="match status" value="1"/>
</dbReference>
<dbReference type="Pfam" id="PF00392">
    <property type="entry name" value="GntR"/>
    <property type="match status" value="1"/>
</dbReference>
<dbReference type="InterPro" id="IPR008920">
    <property type="entry name" value="TF_FadR/GntR_C"/>
</dbReference>
<keyword evidence="3" id="KW-0804">Transcription</keyword>
<dbReference type="RefSeq" id="WP_089851881.1">
    <property type="nucleotide sequence ID" value="NZ_FNEJ01000033.1"/>
</dbReference>
<dbReference type="OrthoDB" id="9028214at2"/>
<evidence type="ECO:0000256" key="2">
    <source>
        <dbReference type="ARBA" id="ARBA00023125"/>
    </source>
</evidence>
<dbReference type="InterPro" id="IPR000524">
    <property type="entry name" value="Tscrpt_reg_HTH_GntR"/>
</dbReference>
<dbReference type="EMBL" id="FNEJ01000033">
    <property type="protein sequence ID" value="SDJ45882.1"/>
    <property type="molecule type" value="Genomic_DNA"/>
</dbReference>
<dbReference type="AlphaFoldDB" id="A0A1G8TWL6"/>
<organism evidence="5 6">
    <name type="scientific">Salipiger marinus</name>
    <dbReference type="NCBI Taxonomy" id="555512"/>
    <lineage>
        <taxon>Bacteria</taxon>
        <taxon>Pseudomonadati</taxon>
        <taxon>Pseudomonadota</taxon>
        <taxon>Alphaproteobacteria</taxon>
        <taxon>Rhodobacterales</taxon>
        <taxon>Roseobacteraceae</taxon>
        <taxon>Salipiger</taxon>
    </lineage>
</organism>
<dbReference type="SUPFAM" id="SSF46785">
    <property type="entry name" value="Winged helix' DNA-binding domain"/>
    <property type="match status" value="1"/>
</dbReference>
<dbReference type="Proteomes" id="UP000199093">
    <property type="component" value="Unassembled WGS sequence"/>
</dbReference>
<dbReference type="SUPFAM" id="SSF48008">
    <property type="entry name" value="GntR ligand-binding domain-like"/>
    <property type="match status" value="1"/>
</dbReference>
<dbReference type="Pfam" id="PF07729">
    <property type="entry name" value="FCD"/>
    <property type="match status" value="1"/>
</dbReference>
<evidence type="ECO:0000313" key="6">
    <source>
        <dbReference type="Proteomes" id="UP000199093"/>
    </source>
</evidence>
<keyword evidence="6" id="KW-1185">Reference proteome</keyword>
<dbReference type="SMART" id="SM00895">
    <property type="entry name" value="FCD"/>
    <property type="match status" value="1"/>
</dbReference>
<dbReference type="Gene3D" id="1.20.120.530">
    <property type="entry name" value="GntR ligand-binding domain-like"/>
    <property type="match status" value="1"/>
</dbReference>
<evidence type="ECO:0000259" key="4">
    <source>
        <dbReference type="PROSITE" id="PS50949"/>
    </source>
</evidence>
<sequence length="232" mass="25490">MQDTRRDPSRADQVHDRLLADIVAGTYPLQSRLPPEEVLAQTCGVSRPVLRMALARLREDGIITSRRGSGNYVTRRPDRAVMDFVPLGSITDIRRCYEFRADVESAAAAWAARRRTEADLAAMEAAQAQLAGSYRQQQLGVEADHQLHLAVARASGNPFYVTVLESLATQIAFGMTLSRSLTLQGAPDRQAKVEAEHRALIEAIRAADPEAAAAAMRRHIIAARDRMFEGGD</sequence>
<dbReference type="GO" id="GO:0003677">
    <property type="term" value="F:DNA binding"/>
    <property type="evidence" value="ECO:0007669"/>
    <property type="project" value="UniProtKB-KW"/>
</dbReference>
<dbReference type="PRINTS" id="PR00035">
    <property type="entry name" value="HTHGNTR"/>
</dbReference>
<dbReference type="STRING" id="555512.SAMN04487993_103328"/>
<dbReference type="PROSITE" id="PS50949">
    <property type="entry name" value="HTH_GNTR"/>
    <property type="match status" value="1"/>
</dbReference>
<dbReference type="InterPro" id="IPR011711">
    <property type="entry name" value="GntR_C"/>
</dbReference>
<reference evidence="5 6" key="1">
    <citation type="submission" date="2016-10" db="EMBL/GenBank/DDBJ databases">
        <authorList>
            <person name="de Groot N.N."/>
        </authorList>
    </citation>
    <scope>NUCLEOTIDE SEQUENCE [LARGE SCALE GENOMIC DNA]</scope>
    <source>
        <strain evidence="5 6">DSM 26424</strain>
    </source>
</reference>
<dbReference type="SMART" id="SM00345">
    <property type="entry name" value="HTH_GNTR"/>
    <property type="match status" value="1"/>
</dbReference>
<dbReference type="CDD" id="cd07377">
    <property type="entry name" value="WHTH_GntR"/>
    <property type="match status" value="1"/>
</dbReference>
<dbReference type="InterPro" id="IPR036390">
    <property type="entry name" value="WH_DNA-bd_sf"/>
</dbReference>
<accession>A0A1G8TWL6</accession>